<keyword evidence="1" id="KW-0812">Transmembrane</keyword>
<keyword evidence="1" id="KW-1133">Transmembrane helix</keyword>
<evidence type="ECO:0000313" key="2">
    <source>
        <dbReference type="EMBL" id="KXN66096.1"/>
    </source>
</evidence>
<gene>
    <name evidence="2" type="ORF">CONCODRAFT_12130</name>
</gene>
<name>A0A137NTP8_CONC2</name>
<reference evidence="2 3" key="1">
    <citation type="journal article" date="2015" name="Genome Biol. Evol.">
        <title>Phylogenomic analyses indicate that early fungi evolved digesting cell walls of algal ancestors of land plants.</title>
        <authorList>
            <person name="Chang Y."/>
            <person name="Wang S."/>
            <person name="Sekimoto S."/>
            <person name="Aerts A.L."/>
            <person name="Choi C."/>
            <person name="Clum A."/>
            <person name="LaButti K.M."/>
            <person name="Lindquist E.A."/>
            <person name="Yee Ngan C."/>
            <person name="Ohm R.A."/>
            <person name="Salamov A.A."/>
            <person name="Grigoriev I.V."/>
            <person name="Spatafora J.W."/>
            <person name="Berbee M.L."/>
        </authorList>
    </citation>
    <scope>NUCLEOTIDE SEQUENCE [LARGE SCALE GENOMIC DNA]</scope>
    <source>
        <strain evidence="2 3">NRRL 28638</strain>
    </source>
</reference>
<proteinExistence type="predicted"/>
<feature type="transmembrane region" description="Helical" evidence="1">
    <location>
        <begin position="102"/>
        <end position="124"/>
    </location>
</feature>
<sequence>MNKNKSNDPKIVNWEYLPDSTTLIEYLDRVDVVELGKCCKRYRKQFEKIIFDMLNLTSYLNKNKVTTKELNKSKDYDELTRAIKEDLGDKLNLVKKFKFNDIFCLGYLTYQIAGIANHTLYLFLVI</sequence>
<dbReference type="Proteomes" id="UP000070444">
    <property type="component" value="Unassembled WGS sequence"/>
</dbReference>
<evidence type="ECO:0000256" key="1">
    <source>
        <dbReference type="SAM" id="Phobius"/>
    </source>
</evidence>
<dbReference type="EMBL" id="KQ964767">
    <property type="protein sequence ID" value="KXN66096.1"/>
    <property type="molecule type" value="Genomic_DNA"/>
</dbReference>
<accession>A0A137NTP8</accession>
<keyword evidence="3" id="KW-1185">Reference proteome</keyword>
<protein>
    <submittedName>
        <fullName evidence="2">Uncharacterized protein</fullName>
    </submittedName>
</protein>
<organism evidence="2 3">
    <name type="scientific">Conidiobolus coronatus (strain ATCC 28846 / CBS 209.66 / NRRL 28638)</name>
    <name type="common">Delacroixia coronata</name>
    <dbReference type="NCBI Taxonomy" id="796925"/>
    <lineage>
        <taxon>Eukaryota</taxon>
        <taxon>Fungi</taxon>
        <taxon>Fungi incertae sedis</taxon>
        <taxon>Zoopagomycota</taxon>
        <taxon>Entomophthoromycotina</taxon>
        <taxon>Entomophthoromycetes</taxon>
        <taxon>Entomophthorales</taxon>
        <taxon>Ancylistaceae</taxon>
        <taxon>Conidiobolus</taxon>
    </lineage>
</organism>
<evidence type="ECO:0000313" key="3">
    <source>
        <dbReference type="Proteomes" id="UP000070444"/>
    </source>
</evidence>
<dbReference type="AlphaFoldDB" id="A0A137NTP8"/>
<keyword evidence="1" id="KW-0472">Membrane</keyword>